<organism evidence="1 2">
    <name type="scientific">Borborobacter arsenicus</name>
    <dbReference type="NCBI Taxonomy" id="1851146"/>
    <lineage>
        <taxon>Bacteria</taxon>
        <taxon>Pseudomonadati</taxon>
        <taxon>Pseudomonadota</taxon>
        <taxon>Alphaproteobacteria</taxon>
        <taxon>Hyphomicrobiales</taxon>
        <taxon>Phyllobacteriaceae</taxon>
        <taxon>Borborobacter</taxon>
    </lineage>
</organism>
<dbReference type="EMBL" id="RKST01000019">
    <property type="protein sequence ID" value="RUM96404.1"/>
    <property type="molecule type" value="Genomic_DNA"/>
</dbReference>
<reference evidence="1 2" key="1">
    <citation type="submission" date="2018-11" db="EMBL/GenBank/DDBJ databases">
        <title>Pseudaminobacter arsenicus sp. nov., an arsenic-resistant bacterium isolated from arsenic-rich aquifers.</title>
        <authorList>
            <person name="Mu Y."/>
        </authorList>
    </citation>
    <scope>NUCLEOTIDE SEQUENCE [LARGE SCALE GENOMIC DNA]</scope>
    <source>
        <strain evidence="1 2">CB3</strain>
    </source>
</reference>
<dbReference type="AlphaFoldDB" id="A0A432V2H1"/>
<comment type="caution">
    <text evidence="1">The sequence shown here is derived from an EMBL/GenBank/DDBJ whole genome shotgun (WGS) entry which is preliminary data.</text>
</comment>
<evidence type="ECO:0000313" key="1">
    <source>
        <dbReference type="EMBL" id="RUM96404.1"/>
    </source>
</evidence>
<protein>
    <submittedName>
        <fullName evidence="1">Transcriptional regulator</fullName>
    </submittedName>
</protein>
<dbReference type="Proteomes" id="UP000281647">
    <property type="component" value="Unassembled WGS sequence"/>
</dbReference>
<keyword evidence="2" id="KW-1185">Reference proteome</keyword>
<proteinExistence type="predicted"/>
<accession>A0A432V2H1</accession>
<gene>
    <name evidence="1" type="ORF">EET67_17805</name>
</gene>
<name>A0A432V2H1_9HYPH</name>
<evidence type="ECO:0000313" key="2">
    <source>
        <dbReference type="Proteomes" id="UP000281647"/>
    </source>
</evidence>
<dbReference type="OrthoDB" id="8095497at2"/>
<sequence length="53" mass="5819">MSVAQSEAERIRRQYAALTSHYRAIGPADILAAVLAARKDKPAEEQQPLRKAA</sequence>
<dbReference type="RefSeq" id="WP_128627897.1">
    <property type="nucleotide sequence ID" value="NZ_RKST01000019.1"/>
</dbReference>